<organism evidence="1 2">
    <name type="scientific">Candidatus Xenolissoclinum pacificiensis L6</name>
    <dbReference type="NCBI Taxonomy" id="1401685"/>
    <lineage>
        <taxon>Bacteria</taxon>
        <taxon>Pseudomonadati</taxon>
        <taxon>Pseudomonadota</taxon>
        <taxon>Alphaproteobacteria</taxon>
        <taxon>Rickettsiales</taxon>
        <taxon>Anaplasmataceae</taxon>
        <taxon>Candidatus Xenolissoclinum</taxon>
    </lineage>
</organism>
<dbReference type="AlphaFoldDB" id="W2UZR6"/>
<comment type="caution">
    <text evidence="1">The sequence shown here is derived from an EMBL/GenBank/DDBJ whole genome shotgun (WGS) entry which is preliminary data.</text>
</comment>
<protein>
    <submittedName>
        <fullName evidence="1">Uncharacterized protein</fullName>
    </submittedName>
</protein>
<keyword evidence="2" id="KW-1185">Reference proteome</keyword>
<name>W2UZR6_9RICK</name>
<dbReference type="STRING" id="1401685.P857_389"/>
<dbReference type="EMBL" id="AXCJ01000005">
    <property type="protein sequence ID" value="ETO91474.1"/>
    <property type="molecule type" value="Genomic_DNA"/>
</dbReference>
<proteinExistence type="predicted"/>
<gene>
    <name evidence="1" type="ORF">P857_389</name>
</gene>
<reference evidence="1 2" key="1">
    <citation type="journal article" date="2013" name="PLoS ONE">
        <title>Bacterial endosymbiosis in a chordate host: long-term co-evolution and conservation of secondary metabolism.</title>
        <authorList>
            <person name="Kwan J.C."/>
            <person name="Schmidt E.W."/>
        </authorList>
    </citation>
    <scope>NUCLEOTIDE SEQUENCE [LARGE SCALE GENOMIC DNA]</scope>
    <source>
        <strain evidence="2">L6</strain>
    </source>
</reference>
<sequence length="447" mass="52370">MHKTSFPHFIHEIQKYHNIHDTENETLVIKKLLTKKNIIQFINYLQTNIDTILDTCSHQVSLLIEQLDHQSYNLKIDIINILLSLNIIINEEKIDIKFVDDVLSKINHNFTRVQTLAYRSCNKNSNIHAILNSVAILYEEHNTPEPKTENTHHELHDHFLEDDHHVEDLDKNFLNNSVQQKSIINKSERHKLIFKILFVAIRYTIKHSLNTVPDEKLLISMLYNLAHHLSQYQNSRVLNRILQRLKSNISPVHQSYSPELYNRIFENMMESLQLILKVIPIPSEITTILSVPINVTISAVEENSKILVFYHALIQASLIIKIYRIYNALTDDQQTEYQQMVLGIYSMNPVISMPDGDKNTIFSQIISSTLWYKYPNNISMVNKILFDFWSIQQKHKKNQNILEKIKTQESQFLKSLLKISIDWNDSSHANDQILHLINETAEKILLL</sequence>
<evidence type="ECO:0000313" key="2">
    <source>
        <dbReference type="Proteomes" id="UP000018951"/>
    </source>
</evidence>
<accession>W2UZR6</accession>
<dbReference type="Proteomes" id="UP000018951">
    <property type="component" value="Unassembled WGS sequence"/>
</dbReference>
<evidence type="ECO:0000313" key="1">
    <source>
        <dbReference type="EMBL" id="ETO91474.1"/>
    </source>
</evidence>